<dbReference type="InterPro" id="IPR008920">
    <property type="entry name" value="TF_FadR/GntR_C"/>
</dbReference>
<dbReference type="SMART" id="SM00345">
    <property type="entry name" value="HTH_GNTR"/>
    <property type="match status" value="1"/>
</dbReference>
<evidence type="ECO:0000259" key="4">
    <source>
        <dbReference type="PROSITE" id="PS50949"/>
    </source>
</evidence>
<comment type="caution">
    <text evidence="5">The sequence shown here is derived from an EMBL/GenBank/DDBJ whole genome shotgun (WGS) entry which is preliminary data.</text>
</comment>
<proteinExistence type="predicted"/>
<evidence type="ECO:0000256" key="1">
    <source>
        <dbReference type="ARBA" id="ARBA00023015"/>
    </source>
</evidence>
<dbReference type="SUPFAM" id="SSF46785">
    <property type="entry name" value="Winged helix' DNA-binding domain"/>
    <property type="match status" value="1"/>
</dbReference>
<dbReference type="Pfam" id="PF00392">
    <property type="entry name" value="GntR"/>
    <property type="match status" value="1"/>
</dbReference>
<dbReference type="InterPro" id="IPR000524">
    <property type="entry name" value="Tscrpt_reg_HTH_GntR"/>
</dbReference>
<organism evidence="5 6">
    <name type="scientific">Bordetella bronchiseptica 00-P-2796</name>
    <dbReference type="NCBI Taxonomy" id="1331199"/>
    <lineage>
        <taxon>Bacteria</taxon>
        <taxon>Pseudomonadati</taxon>
        <taxon>Pseudomonadota</taxon>
        <taxon>Betaproteobacteria</taxon>
        <taxon>Burkholderiales</taxon>
        <taxon>Alcaligenaceae</taxon>
        <taxon>Bordetella</taxon>
    </lineage>
</organism>
<dbReference type="Pfam" id="PF07729">
    <property type="entry name" value="FCD"/>
    <property type="match status" value="1"/>
</dbReference>
<feature type="domain" description="HTH gntR-type" evidence="4">
    <location>
        <begin position="44"/>
        <end position="111"/>
    </location>
</feature>
<dbReference type="PROSITE" id="PS50949">
    <property type="entry name" value="HTH_GNTR"/>
    <property type="match status" value="1"/>
</dbReference>
<dbReference type="InterPro" id="IPR036390">
    <property type="entry name" value="WH_DNA-bd_sf"/>
</dbReference>
<dbReference type="SUPFAM" id="SSF48008">
    <property type="entry name" value="GntR ligand-binding domain-like"/>
    <property type="match status" value="1"/>
</dbReference>
<keyword evidence="2" id="KW-0238">DNA-binding</keyword>
<sequence length="251" mass="27845">MDTTAAPDRWRPAPPPARRAVVRIPFVMNLVAPMPETAQRKVAGTATERAYGELRKRILDGSLAEGAPIRQDEVAADLGISKIPVREALVRLQSEGLVVFTPNAGATVAVLTAADYVEMLDLRLAIECRALELAVPNMAPSDLAQARRLLDAYSRHENASEWSELNAQFHDCLYAPANRPRLLAMIRSVRDHMGKLMRLRVTEAAGHDRSHQEHLKILAACEEGNAARAVALLRKHIEHTQREVQAYFRKA</sequence>
<dbReference type="Proteomes" id="UP000025756">
    <property type="component" value="Unassembled WGS sequence"/>
</dbReference>
<dbReference type="PANTHER" id="PTHR43537:SF41">
    <property type="entry name" value="TRANSCRIPTIONAL REGULATORY PROTEIN"/>
    <property type="match status" value="1"/>
</dbReference>
<evidence type="ECO:0000256" key="3">
    <source>
        <dbReference type="ARBA" id="ARBA00023163"/>
    </source>
</evidence>
<dbReference type="SMART" id="SM00895">
    <property type="entry name" value="FCD"/>
    <property type="match status" value="1"/>
</dbReference>
<reference evidence="5 6" key="1">
    <citation type="submission" date="2014-03" db="EMBL/GenBank/DDBJ databases">
        <title>Genome sequence of Bordetella bronchiseptica.</title>
        <authorList>
            <person name="Harvill E."/>
            <person name="Goodfield L.L."/>
            <person name="Ivanov Y.V."/>
            <person name="Meyer J.A."/>
            <person name="Muse S.J."/>
            <person name="Jacobs N."/>
            <person name="Bendor L."/>
            <person name="Smallridge W.E."/>
            <person name="Brinkac L.M."/>
            <person name="Sanka R."/>
            <person name="Kim M."/>
            <person name="Losada L."/>
        </authorList>
    </citation>
    <scope>NUCLEOTIDE SEQUENCE [LARGE SCALE GENOMIC DNA]</scope>
    <source>
        <strain evidence="5 6">00-P-2796</strain>
    </source>
</reference>
<dbReference type="Gene3D" id="1.10.10.10">
    <property type="entry name" value="Winged helix-like DNA-binding domain superfamily/Winged helix DNA-binding domain"/>
    <property type="match status" value="1"/>
</dbReference>
<dbReference type="InterPro" id="IPR036388">
    <property type="entry name" value="WH-like_DNA-bd_sf"/>
</dbReference>
<dbReference type="InterPro" id="IPR011711">
    <property type="entry name" value="GntR_C"/>
</dbReference>
<keyword evidence="6" id="KW-1185">Reference proteome</keyword>
<evidence type="ECO:0000313" key="5">
    <source>
        <dbReference type="EMBL" id="KCV35362.1"/>
    </source>
</evidence>
<dbReference type="Gene3D" id="1.20.120.530">
    <property type="entry name" value="GntR ligand-binding domain-like"/>
    <property type="match status" value="1"/>
</dbReference>
<protein>
    <submittedName>
        <fullName evidence="5">FCD domain protein</fullName>
    </submittedName>
</protein>
<dbReference type="PANTHER" id="PTHR43537">
    <property type="entry name" value="TRANSCRIPTIONAL REGULATOR, GNTR FAMILY"/>
    <property type="match status" value="1"/>
</dbReference>
<evidence type="ECO:0000313" key="6">
    <source>
        <dbReference type="Proteomes" id="UP000025756"/>
    </source>
</evidence>
<accession>A0ABR4RFV2</accession>
<keyword evidence="3" id="KW-0804">Transcription</keyword>
<evidence type="ECO:0000256" key="2">
    <source>
        <dbReference type="ARBA" id="ARBA00023125"/>
    </source>
</evidence>
<name>A0ABR4RFV2_BORBO</name>
<keyword evidence="1" id="KW-0805">Transcription regulation</keyword>
<dbReference type="EMBL" id="JGWH01000087">
    <property type="protein sequence ID" value="KCV35362.1"/>
    <property type="molecule type" value="Genomic_DNA"/>
</dbReference>
<gene>
    <name evidence="5" type="ORF">L490_5111</name>
</gene>